<dbReference type="PANTHER" id="PTHR12138:SF152">
    <property type="entry name" value="C2H2-TYPE DOMAIN-CONTAINING PROTEIN"/>
    <property type="match status" value="1"/>
</dbReference>
<dbReference type="PANTHER" id="PTHR12138">
    <property type="entry name" value="PRIMATE-EXPANDED PROTEIN FAMILY"/>
    <property type="match status" value="1"/>
</dbReference>
<dbReference type="Ensembl" id="ENSMFAT00000097363.1">
    <property type="protein sequence ID" value="ENSMFAP00000063612.1"/>
    <property type="gene ID" value="ENSMFAG00000058819.1"/>
</dbReference>
<accession>A0A7N9DDW1</accession>
<reference evidence="1 2" key="1">
    <citation type="submission" date="2013-03" db="EMBL/GenBank/DDBJ databases">
        <authorList>
            <person name="Warren W."/>
            <person name="Wilson R.K."/>
        </authorList>
    </citation>
    <scope>NUCLEOTIDE SEQUENCE</scope>
</reference>
<evidence type="ECO:0000313" key="2">
    <source>
        <dbReference type="Proteomes" id="UP000233100"/>
    </source>
</evidence>
<dbReference type="GeneTree" id="ENSGT00940000166143"/>
<sequence>MAHFSLNLLGSSNTPTTASQVAGTTGMHHHTWIIFKFFIEMRSHCAAQAGLKFLGSSDPLTSAFQSVCITGMNHCTWLVPFFFFF</sequence>
<proteinExistence type="predicted"/>
<protein>
    <submittedName>
        <fullName evidence="1">Uncharacterized protein</fullName>
    </submittedName>
</protein>
<reference evidence="1" key="3">
    <citation type="submission" date="2025-09" db="UniProtKB">
        <authorList>
            <consortium name="Ensembl"/>
        </authorList>
    </citation>
    <scope>IDENTIFICATION</scope>
</reference>
<dbReference type="PRINTS" id="PR02045">
    <property type="entry name" value="F138DOMAIN"/>
</dbReference>
<name>A0A7N9DDW1_MACFA</name>
<evidence type="ECO:0000313" key="1">
    <source>
        <dbReference type="Ensembl" id="ENSMFAP00000063612.1"/>
    </source>
</evidence>
<organism evidence="1 2">
    <name type="scientific">Macaca fascicularis</name>
    <name type="common">Crab-eating macaque</name>
    <name type="synonym">Cynomolgus monkey</name>
    <dbReference type="NCBI Taxonomy" id="9541"/>
    <lineage>
        <taxon>Eukaryota</taxon>
        <taxon>Metazoa</taxon>
        <taxon>Chordata</taxon>
        <taxon>Craniata</taxon>
        <taxon>Vertebrata</taxon>
        <taxon>Euteleostomi</taxon>
        <taxon>Mammalia</taxon>
        <taxon>Eutheria</taxon>
        <taxon>Euarchontoglires</taxon>
        <taxon>Primates</taxon>
        <taxon>Haplorrhini</taxon>
        <taxon>Catarrhini</taxon>
        <taxon>Cercopithecidae</taxon>
        <taxon>Cercopithecinae</taxon>
        <taxon>Macaca</taxon>
    </lineage>
</organism>
<keyword evidence="2" id="KW-1185">Reference proteome</keyword>
<dbReference type="Proteomes" id="UP000233100">
    <property type="component" value="Chromosome 14"/>
</dbReference>
<reference evidence="1" key="2">
    <citation type="submission" date="2025-08" db="UniProtKB">
        <authorList>
            <consortium name="Ensembl"/>
        </authorList>
    </citation>
    <scope>IDENTIFICATION</scope>
</reference>
<dbReference type="AlphaFoldDB" id="A0A7N9DDW1"/>